<evidence type="ECO:0000259" key="20">
    <source>
        <dbReference type="Pfam" id="PF22379"/>
    </source>
</evidence>
<feature type="compositionally biased region" description="Low complexity" evidence="17">
    <location>
        <begin position="429"/>
        <end position="439"/>
    </location>
</feature>
<comment type="similarity">
    <text evidence="5">Belongs to the MCM10 family.</text>
</comment>
<feature type="region of interest" description="Disordered" evidence="17">
    <location>
        <begin position="1"/>
        <end position="75"/>
    </location>
</feature>
<evidence type="ECO:0000256" key="13">
    <source>
        <dbReference type="ARBA" id="ARBA00022989"/>
    </source>
</evidence>
<dbReference type="Pfam" id="PF09329">
    <property type="entry name" value="zf-primase"/>
    <property type="match status" value="1"/>
</dbReference>
<comment type="similarity">
    <text evidence="4">Belongs to the pex2/pex10/pex12 family.</text>
</comment>
<feature type="domain" description="Pex N-terminal" evidence="18">
    <location>
        <begin position="1000"/>
        <end position="1214"/>
    </location>
</feature>
<evidence type="ECO:0000256" key="11">
    <source>
        <dbReference type="ARBA" id="ARBA00022833"/>
    </source>
</evidence>
<reference evidence="21 22" key="1">
    <citation type="journal article" date="2011" name="Proc. Natl. Acad. Sci. U.S.A.">
        <title>Genome and transcriptome analyses of the mountain pine beetle-fungal symbiont Grosmannia clavigera, a lodgepole pine pathogen.</title>
        <authorList>
            <person name="DiGuistini S."/>
            <person name="Wang Y."/>
            <person name="Liao N.Y."/>
            <person name="Taylor G."/>
            <person name="Tanguay P."/>
            <person name="Feau N."/>
            <person name="Henrissat B."/>
            <person name="Chan S.K."/>
            <person name="Hesse-Orce U."/>
            <person name="Alamouti S.M."/>
            <person name="Tsui C.K.M."/>
            <person name="Docking R.T."/>
            <person name="Levasseur A."/>
            <person name="Haridas S."/>
            <person name="Robertson G."/>
            <person name="Birol I."/>
            <person name="Holt R.A."/>
            <person name="Marra M.A."/>
            <person name="Hamelin R.C."/>
            <person name="Hirst M."/>
            <person name="Jones S.J.M."/>
            <person name="Bohlmann J."/>
            <person name="Breuil C."/>
        </authorList>
    </citation>
    <scope>NUCLEOTIDE SEQUENCE [LARGE SCALE GENOMIC DNA]</scope>
    <source>
        <strain evidence="22">kw1407 / UAMH 11150</strain>
    </source>
</reference>
<dbReference type="EMBL" id="GL629794">
    <property type="protein sequence ID" value="EFX01040.1"/>
    <property type="molecule type" value="Genomic_DNA"/>
</dbReference>
<evidence type="ECO:0000256" key="7">
    <source>
        <dbReference type="ARBA" id="ARBA00022692"/>
    </source>
</evidence>
<dbReference type="InterPro" id="IPR006845">
    <property type="entry name" value="Pex_N"/>
</dbReference>
<feature type="compositionally biased region" description="Acidic residues" evidence="17">
    <location>
        <begin position="1394"/>
        <end position="1415"/>
    </location>
</feature>
<dbReference type="PANTHER" id="PTHR13454:SF11">
    <property type="entry name" value="PROTEIN MCM10 HOMOLOG"/>
    <property type="match status" value="1"/>
</dbReference>
<feature type="region of interest" description="Disordered" evidence="17">
    <location>
        <begin position="567"/>
        <end position="610"/>
    </location>
</feature>
<evidence type="ECO:0000259" key="18">
    <source>
        <dbReference type="Pfam" id="PF04757"/>
    </source>
</evidence>
<feature type="compositionally biased region" description="Acidic residues" evidence="17">
    <location>
        <begin position="55"/>
        <end position="75"/>
    </location>
</feature>
<dbReference type="GO" id="GO:0016567">
    <property type="term" value="P:protein ubiquitination"/>
    <property type="evidence" value="ECO:0007669"/>
    <property type="project" value="UniProtKB-ARBA"/>
</dbReference>
<dbReference type="PANTHER" id="PTHR13454">
    <property type="entry name" value="PROTEIN MCM10 HOMOLOG"/>
    <property type="match status" value="1"/>
</dbReference>
<evidence type="ECO:0000256" key="10">
    <source>
        <dbReference type="ARBA" id="ARBA00022771"/>
    </source>
</evidence>
<dbReference type="GO" id="GO:0005778">
    <property type="term" value="C:peroxisomal membrane"/>
    <property type="evidence" value="ECO:0007669"/>
    <property type="project" value="UniProtKB-SubCell"/>
</dbReference>
<protein>
    <submittedName>
        <fullName evidence="21">Peroxisomal biogenesis factor 2</fullName>
    </submittedName>
</protein>
<feature type="region of interest" description="Disordered" evidence="17">
    <location>
        <begin position="845"/>
        <end position="955"/>
    </location>
</feature>
<feature type="region of interest" description="Disordered" evidence="17">
    <location>
        <begin position="1365"/>
        <end position="1450"/>
    </location>
</feature>
<feature type="compositionally biased region" description="Low complexity" evidence="17">
    <location>
        <begin position="577"/>
        <end position="592"/>
    </location>
</feature>
<evidence type="ECO:0000256" key="1">
    <source>
        <dbReference type="ARBA" id="ARBA00004123"/>
    </source>
</evidence>
<dbReference type="GO" id="GO:0003697">
    <property type="term" value="F:single-stranded DNA binding"/>
    <property type="evidence" value="ECO:0007669"/>
    <property type="project" value="InterPro"/>
</dbReference>
<gene>
    <name evidence="21" type="ORF">CMQ_5982</name>
</gene>
<evidence type="ECO:0000313" key="22">
    <source>
        <dbReference type="Proteomes" id="UP000007796"/>
    </source>
</evidence>
<dbReference type="Proteomes" id="UP000007796">
    <property type="component" value="Unassembled WGS sequence"/>
</dbReference>
<dbReference type="GO" id="GO:0043596">
    <property type="term" value="C:nuclear replication fork"/>
    <property type="evidence" value="ECO:0007669"/>
    <property type="project" value="TreeGrafter"/>
</dbReference>
<dbReference type="InterPro" id="IPR040184">
    <property type="entry name" value="Mcm10"/>
</dbReference>
<dbReference type="InterPro" id="IPR015408">
    <property type="entry name" value="Znf_Mcm10/DnaG"/>
</dbReference>
<feature type="compositionally biased region" description="Low complexity" evidence="17">
    <location>
        <begin position="774"/>
        <end position="785"/>
    </location>
</feature>
<comment type="pathway">
    <text evidence="3">Protein modification; protein ubiquitination.</text>
</comment>
<keyword evidence="13" id="KW-1133">Transmembrane helix</keyword>
<evidence type="ECO:0000256" key="6">
    <source>
        <dbReference type="ARBA" id="ARBA00022448"/>
    </source>
</evidence>
<keyword evidence="11" id="KW-0862">Zinc</keyword>
<evidence type="ECO:0000256" key="17">
    <source>
        <dbReference type="SAM" id="MobiDB-lite"/>
    </source>
</evidence>
<feature type="region of interest" description="Disordered" evidence="17">
    <location>
        <begin position="415"/>
        <end position="440"/>
    </location>
</feature>
<feature type="domain" description="MCM10 OB-fold" evidence="20">
    <location>
        <begin position="441"/>
        <end position="498"/>
    </location>
</feature>
<feature type="compositionally biased region" description="Basic and acidic residues" evidence="17">
    <location>
        <begin position="915"/>
        <end position="929"/>
    </location>
</feature>
<evidence type="ECO:0000256" key="4">
    <source>
        <dbReference type="ARBA" id="ARBA00008704"/>
    </source>
</evidence>
<comment type="subcellular location">
    <subcellularLocation>
        <location evidence="1">Nucleus</location>
    </subcellularLocation>
    <subcellularLocation>
        <location evidence="2">Peroxisome membrane</location>
        <topology evidence="2">Multi-pass membrane protein</topology>
    </subcellularLocation>
</comment>
<evidence type="ECO:0000256" key="16">
    <source>
        <dbReference type="ARBA" id="ARBA00023242"/>
    </source>
</evidence>
<feature type="compositionally biased region" description="Low complexity" evidence="17">
    <location>
        <begin position="101"/>
        <end position="121"/>
    </location>
</feature>
<evidence type="ECO:0000256" key="12">
    <source>
        <dbReference type="ARBA" id="ARBA00022927"/>
    </source>
</evidence>
<dbReference type="eggNOG" id="KOG3056">
    <property type="taxonomic scope" value="Eukaryota"/>
</dbReference>
<evidence type="ECO:0000256" key="2">
    <source>
        <dbReference type="ARBA" id="ARBA00004585"/>
    </source>
</evidence>
<keyword evidence="12" id="KW-0653">Protein transport</keyword>
<keyword evidence="16" id="KW-0539">Nucleus</keyword>
<feature type="compositionally biased region" description="Low complexity" evidence="17">
    <location>
        <begin position="336"/>
        <end position="347"/>
    </location>
</feature>
<feature type="domain" description="Zinc finger Mcm10/DnaG-type" evidence="19">
    <location>
        <begin position="518"/>
        <end position="563"/>
    </location>
</feature>
<dbReference type="Pfam" id="PF04757">
    <property type="entry name" value="Pex2_Pex12"/>
    <property type="match status" value="1"/>
</dbReference>
<evidence type="ECO:0000313" key="21">
    <source>
        <dbReference type="EMBL" id="EFX01040.1"/>
    </source>
</evidence>
<evidence type="ECO:0000256" key="15">
    <source>
        <dbReference type="ARBA" id="ARBA00023140"/>
    </source>
</evidence>
<keyword evidence="6" id="KW-0813">Transport</keyword>
<dbReference type="GeneID" id="25979364"/>
<evidence type="ECO:0000256" key="3">
    <source>
        <dbReference type="ARBA" id="ARBA00004906"/>
    </source>
</evidence>
<dbReference type="InParanoid" id="F0XMN3"/>
<feature type="compositionally biased region" description="Gly residues" evidence="17">
    <location>
        <begin position="595"/>
        <end position="605"/>
    </location>
</feature>
<dbReference type="Gene3D" id="2.40.50.140">
    <property type="entry name" value="Nucleic acid-binding proteins"/>
    <property type="match status" value="1"/>
</dbReference>
<evidence type="ECO:0000256" key="5">
    <source>
        <dbReference type="ARBA" id="ARBA00009679"/>
    </source>
</evidence>
<dbReference type="InterPro" id="IPR055065">
    <property type="entry name" value="OB_MCM10"/>
</dbReference>
<keyword evidence="15" id="KW-0576">Peroxisome</keyword>
<keyword evidence="9" id="KW-0479">Metal-binding</keyword>
<proteinExistence type="inferred from homology"/>
<keyword evidence="14" id="KW-0472">Membrane</keyword>
<name>F0XMN3_GROCL</name>
<keyword evidence="10" id="KW-0863">Zinc-finger</keyword>
<dbReference type="Pfam" id="PF22379">
    <property type="entry name" value="OB_MCM10"/>
    <property type="match status" value="1"/>
</dbReference>
<feature type="region of interest" description="Disordered" evidence="17">
    <location>
        <begin position="290"/>
        <end position="351"/>
    </location>
</feature>
<organism evidence="22">
    <name type="scientific">Grosmannia clavigera (strain kw1407 / UAMH 11150)</name>
    <name type="common">Blue stain fungus</name>
    <name type="synonym">Graphiocladiella clavigera</name>
    <dbReference type="NCBI Taxonomy" id="655863"/>
    <lineage>
        <taxon>Eukaryota</taxon>
        <taxon>Fungi</taxon>
        <taxon>Dikarya</taxon>
        <taxon>Ascomycota</taxon>
        <taxon>Pezizomycotina</taxon>
        <taxon>Sordariomycetes</taxon>
        <taxon>Sordariomycetidae</taxon>
        <taxon>Ophiostomatales</taxon>
        <taxon>Ophiostomataceae</taxon>
        <taxon>Leptographium</taxon>
    </lineage>
</organism>
<feature type="region of interest" description="Disordered" evidence="17">
    <location>
        <begin position="765"/>
        <end position="824"/>
    </location>
</feature>
<dbReference type="eggNOG" id="KOG2879">
    <property type="taxonomic scope" value="Eukaryota"/>
</dbReference>
<dbReference type="STRING" id="655863.F0XMN3"/>
<dbReference type="GO" id="GO:0003688">
    <property type="term" value="F:DNA replication origin binding"/>
    <property type="evidence" value="ECO:0007669"/>
    <property type="project" value="TreeGrafter"/>
</dbReference>
<feature type="region of interest" description="Disordered" evidence="17">
    <location>
        <begin position="101"/>
        <end position="161"/>
    </location>
</feature>
<keyword evidence="8" id="KW-0235">DNA replication</keyword>
<dbReference type="GO" id="GO:0008270">
    <property type="term" value="F:zinc ion binding"/>
    <property type="evidence" value="ECO:0007669"/>
    <property type="project" value="UniProtKB-KW"/>
</dbReference>
<dbReference type="RefSeq" id="XP_014170522.1">
    <property type="nucleotide sequence ID" value="XM_014315047.1"/>
</dbReference>
<dbReference type="InterPro" id="IPR012340">
    <property type="entry name" value="NA-bd_OB-fold"/>
</dbReference>
<keyword evidence="7" id="KW-0812">Transmembrane</keyword>
<dbReference type="HOGENOM" id="CLU_251344_0_0_1"/>
<dbReference type="GO" id="GO:0006270">
    <property type="term" value="P:DNA replication initiation"/>
    <property type="evidence" value="ECO:0007669"/>
    <property type="project" value="InterPro"/>
</dbReference>
<accession>F0XMN3</accession>
<evidence type="ECO:0000256" key="9">
    <source>
        <dbReference type="ARBA" id="ARBA00022723"/>
    </source>
</evidence>
<evidence type="ECO:0000259" key="19">
    <source>
        <dbReference type="Pfam" id="PF09329"/>
    </source>
</evidence>
<dbReference type="GO" id="GO:0016562">
    <property type="term" value="P:protein import into peroxisome matrix, receptor recycling"/>
    <property type="evidence" value="ECO:0007669"/>
    <property type="project" value="UniProtKB-ARBA"/>
</dbReference>
<sequence>MLPKSPAAEPQWPPRSPRDVLLSTPSGRARLQRMAAQTSPSPLRTRAYSVGNDGLNEDGDGDGDGDGDEDEDEETLQLKLQEIQAKLRLKKLQSAKAQKSATEAAAIRPSAFSASTSSTPALRVNPLPQRPRSSPTKAVEVPASPVRRAQPAAEAMLASQKSPRRVLLGIDKGLRGQDVSLKRPPSGMRRGLSLTEGSRAASSLGVVAETSREARQSELRPLSFNERLAAARVQETALQDRKEKIQKLRSGAFAVGKEEVEVYKTRAMDIPLAPEKPQQFTREDIIDVAVRGKKPPGDSQLLHRSRTMPSLRADGDGDGEERARSGTPAPAPANRAADGTGDGTTADSPSSFEPYSGFHLSRRILPHTVVARAVAGKTIYMLQDLLREVKAPNFELPDVETDVVVLAIVASKSDPRAHKPVSSGGADGGSSASASASAAAKKKEEDRGKYMVVTLVDLTYQVDLFLFKSGFERYWKLSTGTVVAILNPVVMPPPPGRHDTGRWGLVINSDADTILEIGTARDLGYCKSVKKDGHLCSDWVNAKRTEFCEFHTNEAVRRMRATRNEINGAAGFGGGRQQQQGGRPGSSFSSRGTRSRGGSGSGWGGREPTSNTGYDWTAHSRYFMSGSASASSLLDGDGGGYADKVERQEGIKRRLAAKERETDIARKLGELGAGAGRDYMQLTALDRAVAAVGKNRAATPREGSGSRAAMATATTGMSAAEQAAASRASLLASVASRRGAAAGAENTGRSTSSAATLASHVIQLGPLTKRKRSQSVLSSRSQSSVTGGETEPTARDRMAGLGWGSGLRNKLGRMKEGERLTPATMTKTTMSAASASVAAAAAAVAKKGPSPERSPVRKKTRFLLGGKGIREAGRESLGIPQHKGDSGARIHQNNADVDPMNNRTSSASAPSFAEAQRRLAERRRDRERGGGGQSAPLRGVGSRPASERHGRGVGQSALLQRVGGKAMAAWERLGGSSLSSLSSLSPPSFRVGQVDAELLDEELLSLMQTQVGEALRHVRGGTLGDDWGAEILLGLRAALFKLSVWDHDATYGAALQNLRFADARQSVAPGVVVAPSRWQKALYGVATVGGRYAWTKWEDWLRDNDGGDEDEDEDEAYSEVYNDRTRGTRISAQMVRRLARVTGWMTDAYAAAALVSFLVFLRHGRYRTLLDRVLRMRLVPPTSQVSREVSFEYLNRQLVWHAFTEFLLFVLPLVGIQRWRRWAARTWRRARSWGSKGTTAKEEMGTGGVLSFLPERTCAICYQDQNTATSEADVLAQAAASSGVVGSAETDVTNPYEAAPCGCVYCYVCVATRIEREEGDGWTCLRCGAVARSCRPWSGDVLEAAGSGDGDETAARALGAVATVTADRPSTSSSTASHHPHKTVGFADDVKAVDEDEDEGEDGSQDEVIVDEAEDGNGLADADTSAGAVSMSDSGSEAYEEDEASGEMDA</sequence>
<feature type="compositionally biased region" description="Polar residues" evidence="17">
    <location>
        <begin position="891"/>
        <end position="909"/>
    </location>
</feature>
<evidence type="ECO:0000256" key="8">
    <source>
        <dbReference type="ARBA" id="ARBA00022705"/>
    </source>
</evidence>
<feature type="compositionally biased region" description="Acidic residues" evidence="17">
    <location>
        <begin position="1438"/>
        <end position="1450"/>
    </location>
</feature>
<keyword evidence="22" id="KW-1185">Reference proteome</keyword>
<evidence type="ECO:0000256" key="14">
    <source>
        <dbReference type="ARBA" id="ARBA00023136"/>
    </source>
</evidence>
<dbReference type="OrthoDB" id="273123at2759"/>